<sequence>MANEDSGTVLVRPLKIFMGQPGEGQGQDGLVMPDQAPFRVSRQRLADLKANGLVEEAGAARDGGEAPAAPADSPAAAPAPITTDSVARSEDARGTRGRPART</sequence>
<feature type="compositionally biased region" description="Low complexity" evidence="1">
    <location>
        <begin position="65"/>
        <end position="80"/>
    </location>
</feature>
<dbReference type="RefSeq" id="WP_183571651.1">
    <property type="nucleotide sequence ID" value="NZ_JACHOP010000017.1"/>
</dbReference>
<dbReference type="AlphaFoldDB" id="A0A840ZPP6"/>
<reference evidence="2 3" key="1">
    <citation type="submission" date="2020-08" db="EMBL/GenBank/DDBJ databases">
        <title>Genomic Encyclopedia of Type Strains, Phase IV (KMG-IV): sequencing the most valuable type-strain genomes for metagenomic binning, comparative biology and taxonomic classification.</title>
        <authorList>
            <person name="Goeker M."/>
        </authorList>
    </citation>
    <scope>NUCLEOTIDE SEQUENCE [LARGE SCALE GENOMIC DNA]</scope>
    <source>
        <strain evidence="2 3">DSM 2163</strain>
    </source>
</reference>
<feature type="region of interest" description="Disordered" evidence="1">
    <location>
        <begin position="56"/>
        <end position="102"/>
    </location>
</feature>
<proteinExistence type="predicted"/>
<protein>
    <submittedName>
        <fullName evidence="2">Uncharacterized protein</fullName>
    </submittedName>
</protein>
<evidence type="ECO:0000313" key="3">
    <source>
        <dbReference type="Proteomes" id="UP000583454"/>
    </source>
</evidence>
<name>A0A840ZPP6_9HYPH</name>
<evidence type="ECO:0000256" key="1">
    <source>
        <dbReference type="SAM" id="MobiDB-lite"/>
    </source>
</evidence>
<gene>
    <name evidence="2" type="ORF">HNR00_003578</name>
</gene>
<keyword evidence="3" id="KW-1185">Reference proteome</keyword>
<dbReference type="EMBL" id="JACHOP010000017">
    <property type="protein sequence ID" value="MBB5758851.1"/>
    <property type="molecule type" value="Genomic_DNA"/>
</dbReference>
<dbReference type="Proteomes" id="UP000583454">
    <property type="component" value="Unassembled WGS sequence"/>
</dbReference>
<organism evidence="2 3">
    <name type="scientific">Methylorubrum rhodinum</name>
    <dbReference type="NCBI Taxonomy" id="29428"/>
    <lineage>
        <taxon>Bacteria</taxon>
        <taxon>Pseudomonadati</taxon>
        <taxon>Pseudomonadota</taxon>
        <taxon>Alphaproteobacteria</taxon>
        <taxon>Hyphomicrobiales</taxon>
        <taxon>Methylobacteriaceae</taxon>
        <taxon>Methylorubrum</taxon>
    </lineage>
</organism>
<accession>A0A840ZPP6</accession>
<comment type="caution">
    <text evidence="2">The sequence shown here is derived from an EMBL/GenBank/DDBJ whole genome shotgun (WGS) entry which is preliminary data.</text>
</comment>
<evidence type="ECO:0000313" key="2">
    <source>
        <dbReference type="EMBL" id="MBB5758851.1"/>
    </source>
</evidence>